<dbReference type="EMBL" id="JAIQCV010000002">
    <property type="protein sequence ID" value="KAH1122539.1"/>
    <property type="molecule type" value="Genomic_DNA"/>
</dbReference>
<dbReference type="AlphaFoldDB" id="A0A9D4AIU8"/>
<gene>
    <name evidence="1" type="ORF">J1N35_005699</name>
</gene>
<comment type="caution">
    <text evidence="1">The sequence shown here is derived from an EMBL/GenBank/DDBJ whole genome shotgun (WGS) entry which is preliminary data.</text>
</comment>
<name>A0A9D4AIU8_9ROSI</name>
<proteinExistence type="predicted"/>
<evidence type="ECO:0000313" key="1">
    <source>
        <dbReference type="EMBL" id="KAH1122539.1"/>
    </source>
</evidence>
<sequence length="95" mass="11053">MGDPLWTWSASEALKISYSWAKQYASWNKKKLSKWRQVRETIPWKDGLVQLNTNGAIKKGTKIVVSEEVLWDHTGKWIIGFNRYLGECLVLEVEL</sequence>
<protein>
    <submittedName>
        <fullName evidence="1">Uncharacterized protein</fullName>
    </submittedName>
</protein>
<dbReference type="Proteomes" id="UP000828251">
    <property type="component" value="Unassembled WGS sequence"/>
</dbReference>
<keyword evidence="2" id="KW-1185">Reference proteome</keyword>
<evidence type="ECO:0000313" key="2">
    <source>
        <dbReference type="Proteomes" id="UP000828251"/>
    </source>
</evidence>
<accession>A0A9D4AIU8</accession>
<reference evidence="1 2" key="1">
    <citation type="journal article" date="2021" name="Plant Biotechnol. J.">
        <title>Multi-omics assisted identification of the key and species-specific regulatory components of drought-tolerant mechanisms in Gossypium stocksii.</title>
        <authorList>
            <person name="Yu D."/>
            <person name="Ke L."/>
            <person name="Zhang D."/>
            <person name="Wu Y."/>
            <person name="Sun Y."/>
            <person name="Mei J."/>
            <person name="Sun J."/>
            <person name="Sun Y."/>
        </authorList>
    </citation>
    <scope>NUCLEOTIDE SEQUENCE [LARGE SCALE GENOMIC DNA]</scope>
    <source>
        <strain evidence="2">cv. E1</strain>
        <tissue evidence="1">Leaf</tissue>
    </source>
</reference>
<organism evidence="1 2">
    <name type="scientific">Gossypium stocksii</name>
    <dbReference type="NCBI Taxonomy" id="47602"/>
    <lineage>
        <taxon>Eukaryota</taxon>
        <taxon>Viridiplantae</taxon>
        <taxon>Streptophyta</taxon>
        <taxon>Embryophyta</taxon>
        <taxon>Tracheophyta</taxon>
        <taxon>Spermatophyta</taxon>
        <taxon>Magnoliopsida</taxon>
        <taxon>eudicotyledons</taxon>
        <taxon>Gunneridae</taxon>
        <taxon>Pentapetalae</taxon>
        <taxon>rosids</taxon>
        <taxon>malvids</taxon>
        <taxon>Malvales</taxon>
        <taxon>Malvaceae</taxon>
        <taxon>Malvoideae</taxon>
        <taxon>Gossypium</taxon>
    </lineage>
</organism>